<dbReference type="EMBL" id="UINC01002648">
    <property type="protein sequence ID" value="SUZ98890.1"/>
    <property type="molecule type" value="Genomic_DNA"/>
</dbReference>
<dbReference type="AlphaFoldDB" id="A0A381S493"/>
<organism evidence="1">
    <name type="scientific">marine metagenome</name>
    <dbReference type="NCBI Taxonomy" id="408172"/>
    <lineage>
        <taxon>unclassified sequences</taxon>
        <taxon>metagenomes</taxon>
        <taxon>ecological metagenomes</taxon>
    </lineage>
</organism>
<gene>
    <name evidence="1" type="ORF">METZ01_LOCUS51744</name>
</gene>
<reference evidence="1" key="1">
    <citation type="submission" date="2018-05" db="EMBL/GenBank/DDBJ databases">
        <authorList>
            <person name="Lanie J.A."/>
            <person name="Ng W.-L."/>
            <person name="Kazmierczak K.M."/>
            <person name="Andrzejewski T.M."/>
            <person name="Davidsen T.M."/>
            <person name="Wayne K.J."/>
            <person name="Tettelin H."/>
            <person name="Glass J.I."/>
            <person name="Rusch D."/>
            <person name="Podicherti R."/>
            <person name="Tsui H.-C.T."/>
            <person name="Winkler M.E."/>
        </authorList>
    </citation>
    <scope>NUCLEOTIDE SEQUENCE</scope>
</reference>
<protein>
    <submittedName>
        <fullName evidence="1">Uncharacterized protein</fullName>
    </submittedName>
</protein>
<proteinExistence type="predicted"/>
<sequence length="38" mass="4474">MHKVKREEIFSYKKMVALAESKPFHTFAGILIAVFENY</sequence>
<name>A0A381S493_9ZZZZ</name>
<evidence type="ECO:0000313" key="1">
    <source>
        <dbReference type="EMBL" id="SUZ98890.1"/>
    </source>
</evidence>
<accession>A0A381S493</accession>